<name>A0A1K0IM80_CUPNE</name>
<gene>
    <name evidence="2" type="ORF">CNECB9_4820019</name>
</gene>
<evidence type="ECO:0000259" key="1">
    <source>
        <dbReference type="PROSITE" id="PS50991"/>
    </source>
</evidence>
<proteinExistence type="predicted"/>
<dbReference type="InterPro" id="IPR013785">
    <property type="entry name" value="Aldolase_TIM"/>
</dbReference>
<dbReference type="AlphaFoldDB" id="A0A1K0IM80"/>
<dbReference type="RefSeq" id="WP_340528363.1">
    <property type="nucleotide sequence ID" value="NZ_FMSH01000426.1"/>
</dbReference>
<evidence type="ECO:0000313" key="2">
    <source>
        <dbReference type="EMBL" id="SCU88193.1"/>
    </source>
</evidence>
<dbReference type="EMBL" id="FMSH01000426">
    <property type="protein sequence ID" value="SCU88193.1"/>
    <property type="molecule type" value="Genomic_DNA"/>
</dbReference>
<dbReference type="GO" id="GO:0003824">
    <property type="term" value="F:catalytic activity"/>
    <property type="evidence" value="ECO:0007669"/>
    <property type="project" value="InterPro"/>
</dbReference>
<sequence length="489" mass="51012">MSQPALRYTDVSLTDGQSARWAGAMTTPMMLAVATRLAAAAPAAIEVASPATLQQCVARGEDPWQRIGLLRERCPGIALRTAIALLTEHGRRGIDVLPTEAVTLWLRELAQRGVSEIVLIDPMVEIARIAPVLKAGKALGLTMIAALPFTQGSTHSDDALREQAAALAEAGATRVMLRDEAGLMTPDRLATLLPALRAGLGTGPGATPLDLHLRCQTALGPMVALEAVRIGIDGLDTAFAPLANGASVPALGTLLKSLRMLALGTPASEHTLHAVGEADRLLAELADRHGFAPARAWVFDLAPYAHQLPGEVAALSMQRLAELGLTHELHAFANECALIRSEIGMPPMLAPFAWPIAEQALQHLQGLPRYAELRPGVRRALQQVHGAAAGNIDSTLLQRVGAVPKAAAPSLTALRAAHPTSDDAALVLFLACGVAPEALPAPASPDALRYVATTPADALLAGLTARAARYAQLSVQGPGVSIQLQGTEG</sequence>
<organism evidence="2">
    <name type="scientific">Cupriavidus necator</name>
    <name type="common">Alcaligenes eutrophus</name>
    <name type="synonym">Ralstonia eutropha</name>
    <dbReference type="NCBI Taxonomy" id="106590"/>
    <lineage>
        <taxon>Bacteria</taxon>
        <taxon>Pseudomonadati</taxon>
        <taxon>Pseudomonadota</taxon>
        <taxon>Betaproteobacteria</taxon>
        <taxon>Burkholderiales</taxon>
        <taxon>Burkholderiaceae</taxon>
        <taxon>Cupriavidus</taxon>
    </lineage>
</organism>
<accession>A0A1K0IM80</accession>
<feature type="domain" description="Pyruvate carboxyltransferase" evidence="1">
    <location>
        <begin position="6"/>
        <end position="273"/>
    </location>
</feature>
<dbReference type="PROSITE" id="PS50991">
    <property type="entry name" value="PYR_CT"/>
    <property type="match status" value="1"/>
</dbReference>
<dbReference type="SUPFAM" id="SSF51569">
    <property type="entry name" value="Aldolase"/>
    <property type="match status" value="1"/>
</dbReference>
<reference evidence="2" key="1">
    <citation type="submission" date="2016-09" db="EMBL/GenBank/DDBJ databases">
        <authorList>
            <person name="Capua I."/>
            <person name="De Benedictis P."/>
            <person name="Joannis T."/>
            <person name="Lombin L.H."/>
            <person name="Cattoli G."/>
        </authorList>
    </citation>
    <scope>NUCLEOTIDE SEQUENCE</scope>
    <source>
        <strain evidence="2">B9</strain>
    </source>
</reference>
<protein>
    <recommendedName>
        <fullName evidence="1">Pyruvate carboxyltransferase domain-containing protein</fullName>
    </recommendedName>
</protein>
<dbReference type="InterPro" id="IPR000891">
    <property type="entry name" value="PYR_CT"/>
</dbReference>
<dbReference type="Gene3D" id="3.20.20.70">
    <property type="entry name" value="Aldolase class I"/>
    <property type="match status" value="1"/>
</dbReference>